<protein>
    <submittedName>
        <fullName evidence="1">DNA-binding protein</fullName>
    </submittedName>
</protein>
<evidence type="ECO:0000313" key="2">
    <source>
        <dbReference type="Proteomes" id="UP000678016"/>
    </source>
</evidence>
<dbReference type="Gene3D" id="3.40.50.1010">
    <property type="entry name" value="5'-nuclease"/>
    <property type="match status" value="1"/>
</dbReference>
<dbReference type="Proteomes" id="UP000678016">
    <property type="component" value="Chromosome"/>
</dbReference>
<organism evidence="1 2">
    <name type="scientific">Nocardiopsis akebiae</name>
    <dbReference type="NCBI Taxonomy" id="2831968"/>
    <lineage>
        <taxon>Bacteria</taxon>
        <taxon>Bacillati</taxon>
        <taxon>Actinomycetota</taxon>
        <taxon>Actinomycetes</taxon>
        <taxon>Streptosporangiales</taxon>
        <taxon>Nocardiopsidaceae</taxon>
        <taxon>Nocardiopsis</taxon>
    </lineage>
</organism>
<accession>A0ABX8C6B1</accession>
<evidence type="ECO:0000313" key="1">
    <source>
        <dbReference type="EMBL" id="QUX29868.1"/>
    </source>
</evidence>
<reference evidence="2" key="1">
    <citation type="submission" date="2021-05" db="EMBL/GenBank/DDBJ databases">
        <title>Direct Submission.</title>
        <authorList>
            <person name="Li K."/>
            <person name="Gao J."/>
        </authorList>
    </citation>
    <scope>NUCLEOTIDE SEQUENCE [LARGE SCALE GENOMIC DNA]</scope>
    <source>
        <strain evidence="2">HDS12</strain>
    </source>
</reference>
<gene>
    <name evidence="1" type="ORF">KGD83_04665</name>
</gene>
<dbReference type="EMBL" id="CP074132">
    <property type="protein sequence ID" value="QUX29868.1"/>
    <property type="molecule type" value="Genomic_DNA"/>
</dbReference>
<name>A0ABX8C6B1_9ACTN</name>
<dbReference type="InterPro" id="IPR029060">
    <property type="entry name" value="PIN-like_dom_sf"/>
</dbReference>
<proteinExistence type="predicted"/>
<keyword evidence="2" id="KW-1185">Reference proteome</keyword>
<dbReference type="GO" id="GO:0003677">
    <property type="term" value="F:DNA binding"/>
    <property type="evidence" value="ECO:0007669"/>
    <property type="project" value="UniProtKB-KW"/>
</dbReference>
<dbReference type="RefSeq" id="WP_212642688.1">
    <property type="nucleotide sequence ID" value="NZ_CP074132.1"/>
</dbReference>
<dbReference type="SUPFAM" id="SSF88723">
    <property type="entry name" value="PIN domain-like"/>
    <property type="match status" value="1"/>
</dbReference>
<sequence length="130" mass="13786">MRGTLVLDSAGLSGFIAGDRKTMLLIDAAVQEDRALVIGAATIIEVQDRGVSSARLDWVLSRLRVEGLSEDGARSAASLLQRAGLHGHQYAIDAMVAEVALRQRSPVTVLTSDVGDMSRLCGSEVRLIAV</sequence>
<keyword evidence="1" id="KW-0238">DNA-binding</keyword>